<feature type="compositionally biased region" description="Low complexity" evidence="1">
    <location>
        <begin position="463"/>
        <end position="475"/>
    </location>
</feature>
<sequence length="475" mass="53309">VIRVRRPRAEPAAHRGRGRAPSRHHATAPAGLRGRRRPRGRRLRAHRHRGGADGRRHLGGLRRRPRARDLHRLRLRRARHEVPPRGGGGALRQQGVPQAVRLVHGRLRGHGVGHHERGNPVTRVRRRLPVGVHQRADGAGGARLHRLRRARQLPRHRRVDQAEPRPHDDRGRRPRARRRHRRGRPRRAAGRHGARLRHQGGLVDLRDRARRRGARVLRPGRLRGLRERRGGDEGPPARLSLRALRRPARRRPHLLRRGRARLDGRPDRAARGERERRPARGGPDGAARRGREGLQRHRAVRAGQRGAHQHDHGLAAALRDEQRGHPAVRPRWGGLAPHAARGDRLHDAAGDDPHRHGRPERPRLHDGRPAPARVHDRERQRARAAPRSRAALALQGAVGHADHRDPGLDRAPDPDGGRHVHPRGGAHRARRAPLLPQPLPHRPERPAGHPAARGGGERRGVHRAAPAPGRAPALL</sequence>
<feature type="region of interest" description="Disordered" evidence="1">
    <location>
        <begin position="1"/>
        <end position="475"/>
    </location>
</feature>
<proteinExistence type="predicted"/>
<feature type="compositionally biased region" description="Basic residues" evidence="1">
    <location>
        <begin position="57"/>
        <end position="66"/>
    </location>
</feature>
<feature type="compositionally biased region" description="Basic residues" evidence="1">
    <location>
        <begin position="172"/>
        <end position="198"/>
    </location>
</feature>
<protein>
    <submittedName>
        <fullName evidence="2">Uncharacterized amino acid permease, GabP family</fullName>
    </submittedName>
</protein>
<feature type="compositionally biased region" description="Basic and acidic residues" evidence="1">
    <location>
        <begin position="286"/>
        <end position="295"/>
    </location>
</feature>
<feature type="compositionally biased region" description="Basic and acidic residues" evidence="1">
    <location>
        <begin position="159"/>
        <end position="171"/>
    </location>
</feature>
<feature type="compositionally biased region" description="Basic and acidic residues" evidence="1">
    <location>
        <begin position="260"/>
        <end position="278"/>
    </location>
</feature>
<feature type="non-terminal residue" evidence="2">
    <location>
        <position position="475"/>
    </location>
</feature>
<accession>A0A6J4SNJ5</accession>
<feature type="non-terminal residue" evidence="2">
    <location>
        <position position="1"/>
    </location>
</feature>
<feature type="compositionally biased region" description="Basic residues" evidence="1">
    <location>
        <begin position="143"/>
        <end position="158"/>
    </location>
</feature>
<dbReference type="EMBL" id="CADCVO010000343">
    <property type="protein sequence ID" value="CAA9499156.1"/>
    <property type="molecule type" value="Genomic_DNA"/>
</dbReference>
<feature type="compositionally biased region" description="Basic residues" evidence="1">
    <location>
        <begin position="419"/>
        <end position="431"/>
    </location>
</feature>
<feature type="compositionally biased region" description="Basic residues" evidence="1">
    <location>
        <begin position="33"/>
        <end position="49"/>
    </location>
</feature>
<organism evidence="2">
    <name type="scientific">uncultured Solirubrobacteraceae bacterium</name>
    <dbReference type="NCBI Taxonomy" id="1162706"/>
    <lineage>
        <taxon>Bacteria</taxon>
        <taxon>Bacillati</taxon>
        <taxon>Actinomycetota</taxon>
        <taxon>Thermoleophilia</taxon>
        <taxon>Solirubrobacterales</taxon>
        <taxon>Solirubrobacteraceae</taxon>
        <taxon>environmental samples</taxon>
    </lineage>
</organism>
<evidence type="ECO:0000256" key="1">
    <source>
        <dbReference type="SAM" id="MobiDB-lite"/>
    </source>
</evidence>
<feature type="compositionally biased region" description="Basic residues" evidence="1">
    <location>
        <begin position="14"/>
        <end position="26"/>
    </location>
</feature>
<name>A0A6J4SNJ5_9ACTN</name>
<reference evidence="2" key="1">
    <citation type="submission" date="2020-02" db="EMBL/GenBank/DDBJ databases">
        <authorList>
            <person name="Meier V. D."/>
        </authorList>
    </citation>
    <scope>NUCLEOTIDE SEQUENCE</scope>
    <source>
        <strain evidence="2">AVDCRST_MAG13</strain>
    </source>
</reference>
<feature type="compositionally biased region" description="Basic residues" evidence="1">
    <location>
        <begin position="243"/>
        <end position="259"/>
    </location>
</feature>
<evidence type="ECO:0000313" key="2">
    <source>
        <dbReference type="EMBL" id="CAA9499156.1"/>
    </source>
</evidence>
<feature type="compositionally biased region" description="Basic and acidic residues" evidence="1">
    <location>
        <begin position="340"/>
        <end position="381"/>
    </location>
</feature>
<feature type="compositionally biased region" description="Basic and acidic residues" evidence="1">
    <location>
        <begin position="400"/>
        <end position="418"/>
    </location>
</feature>
<feature type="compositionally biased region" description="Basic residues" evidence="1">
    <location>
        <begin position="208"/>
        <end position="223"/>
    </location>
</feature>
<gene>
    <name evidence="2" type="ORF">AVDCRST_MAG13-2153</name>
</gene>
<feature type="compositionally biased region" description="Basic residues" evidence="1">
    <location>
        <begin position="103"/>
        <end position="112"/>
    </location>
</feature>
<dbReference type="AlphaFoldDB" id="A0A6J4SNJ5"/>
<feature type="compositionally biased region" description="Basic and acidic residues" evidence="1">
    <location>
        <begin position="308"/>
        <end position="324"/>
    </location>
</feature>